<dbReference type="SUPFAM" id="SSF46689">
    <property type="entry name" value="Homeodomain-like"/>
    <property type="match status" value="1"/>
</dbReference>
<dbReference type="Gene3D" id="3.30.420.10">
    <property type="entry name" value="Ribonuclease H-like superfamily/Ribonuclease H"/>
    <property type="match status" value="1"/>
</dbReference>
<dbReference type="STRING" id="155417.A0A4Q4SV35"/>
<dbReference type="Proteomes" id="UP000293360">
    <property type="component" value="Unassembled WGS sequence"/>
</dbReference>
<keyword evidence="5" id="KW-1185">Reference proteome</keyword>
<evidence type="ECO:0000313" key="4">
    <source>
        <dbReference type="EMBL" id="RYO84122.1"/>
    </source>
</evidence>
<dbReference type="Pfam" id="PF01498">
    <property type="entry name" value="HTH_Tnp_Tc3_2"/>
    <property type="match status" value="1"/>
</dbReference>
<dbReference type="OrthoDB" id="4611861at2759"/>
<name>A0A4Q4SV35_9PEZI</name>
<evidence type="ECO:0008006" key="6">
    <source>
        <dbReference type="Google" id="ProtNLM"/>
    </source>
</evidence>
<dbReference type="InterPro" id="IPR036397">
    <property type="entry name" value="RNaseH_sf"/>
</dbReference>
<dbReference type="AlphaFoldDB" id="A0A4Q4SV35"/>
<evidence type="ECO:0000256" key="1">
    <source>
        <dbReference type="SAM" id="Coils"/>
    </source>
</evidence>
<dbReference type="GO" id="GO:0003677">
    <property type="term" value="F:DNA binding"/>
    <property type="evidence" value="ECO:0007669"/>
    <property type="project" value="InterPro"/>
</dbReference>
<dbReference type="EMBL" id="QJNU01000873">
    <property type="protein sequence ID" value="RYO84122.1"/>
    <property type="molecule type" value="Genomic_DNA"/>
</dbReference>
<protein>
    <recommendedName>
        <fullName evidence="6">Tc1-like transposase DDE domain-containing protein</fullName>
    </recommendedName>
</protein>
<dbReference type="InterPro" id="IPR009057">
    <property type="entry name" value="Homeodomain-like_sf"/>
</dbReference>
<feature type="coiled-coil region" evidence="1">
    <location>
        <begin position="128"/>
        <end position="155"/>
    </location>
</feature>
<keyword evidence="1" id="KW-0175">Coiled coil</keyword>
<comment type="caution">
    <text evidence="4">The sequence shown here is derived from an EMBL/GenBank/DDBJ whole genome shotgun (WGS) entry which is preliminary data.</text>
</comment>
<accession>A0A4Q4SV35</accession>
<dbReference type="PANTHER" id="PTHR23022">
    <property type="entry name" value="TRANSPOSABLE ELEMENT-RELATED"/>
    <property type="match status" value="1"/>
</dbReference>
<dbReference type="GO" id="GO:0015074">
    <property type="term" value="P:DNA integration"/>
    <property type="evidence" value="ECO:0007669"/>
    <property type="project" value="InterPro"/>
</dbReference>
<organism evidence="4 5">
    <name type="scientific">Monosporascus ibericus</name>
    <dbReference type="NCBI Taxonomy" id="155417"/>
    <lineage>
        <taxon>Eukaryota</taxon>
        <taxon>Fungi</taxon>
        <taxon>Dikarya</taxon>
        <taxon>Ascomycota</taxon>
        <taxon>Pezizomycotina</taxon>
        <taxon>Sordariomycetes</taxon>
        <taxon>Xylariomycetidae</taxon>
        <taxon>Xylariales</taxon>
        <taxon>Xylariales incertae sedis</taxon>
        <taxon>Monosporascus</taxon>
    </lineage>
</organism>
<reference evidence="4 5" key="1">
    <citation type="submission" date="2018-06" db="EMBL/GenBank/DDBJ databases">
        <title>Complete Genomes of Monosporascus.</title>
        <authorList>
            <person name="Robinson A.J."/>
            <person name="Natvig D.O."/>
        </authorList>
    </citation>
    <scope>NUCLEOTIDE SEQUENCE [LARGE SCALE GENOMIC DNA]</scope>
    <source>
        <strain evidence="4 5">CBS 110550</strain>
    </source>
</reference>
<evidence type="ECO:0000259" key="3">
    <source>
        <dbReference type="Pfam" id="PF13358"/>
    </source>
</evidence>
<feature type="domain" description="Transposase Tc1-like" evidence="2">
    <location>
        <begin position="84"/>
        <end position="149"/>
    </location>
</feature>
<dbReference type="PANTHER" id="PTHR23022:SF134">
    <property type="entry name" value="TRANSPOSABLE ELEMENT TC1 TRANSPOSASE"/>
    <property type="match status" value="1"/>
</dbReference>
<proteinExistence type="predicted"/>
<dbReference type="InterPro" id="IPR002492">
    <property type="entry name" value="Transposase_Tc1-like"/>
</dbReference>
<evidence type="ECO:0000259" key="2">
    <source>
        <dbReference type="Pfam" id="PF01498"/>
    </source>
</evidence>
<dbReference type="Pfam" id="PF13358">
    <property type="entry name" value="DDE_3"/>
    <property type="match status" value="1"/>
</dbReference>
<sequence length="367" mass="42494">MDLDEAGRIFTAGRRPNQEFSPEARAFMIGAAIGGATQARVAEAMGTERQRVGEQLQRFITYRTVHDLPRGHRQRVIQGRQALYLYQLGRRYPRDPYRELKRKAGINISASTIKRFFRGLALRKWRAAKRINLTADDARKRLRFAKEALKRSNQKYLRLVLCSDECSVQNVPGRPGQWVLRLSSERYRKDLVNPESHGKAAFSIMIWGMMWQRNGEGGLSPIVLCEGDPDSPGGGVTFRRYIEVLEQGLLPFYEAGDPFVQDNAPIHKSAAVKEFFERHGIWVLEWPPHSPDLNPIEHLWRALKDKIYEIEPEFGRLLDNEEDRHRAFEIIKDAWSQLDLGLVVKLIKSFPNRLRAVRRARGWYTKF</sequence>
<dbReference type="InterPro" id="IPR052338">
    <property type="entry name" value="Transposase_5"/>
</dbReference>
<evidence type="ECO:0000313" key="5">
    <source>
        <dbReference type="Proteomes" id="UP000293360"/>
    </source>
</evidence>
<gene>
    <name evidence="4" type="ORF">DL764_009375</name>
</gene>
<feature type="domain" description="Tc1-like transposase DDE" evidence="3">
    <location>
        <begin position="242"/>
        <end position="308"/>
    </location>
</feature>
<dbReference type="InterPro" id="IPR038717">
    <property type="entry name" value="Tc1-like_DDE_dom"/>
</dbReference>
<dbReference type="GO" id="GO:0006313">
    <property type="term" value="P:DNA transposition"/>
    <property type="evidence" value="ECO:0007669"/>
    <property type="project" value="InterPro"/>
</dbReference>